<keyword evidence="3" id="KW-0325">Glycoprotein</keyword>
<dbReference type="InterPro" id="IPR028994">
    <property type="entry name" value="Integrin_alpha_N"/>
</dbReference>
<dbReference type="InterPro" id="IPR013519">
    <property type="entry name" value="Int_alpha_beta-p"/>
</dbReference>
<dbReference type="Gene3D" id="2.130.10.130">
    <property type="entry name" value="Integrin alpha, N-terminal"/>
    <property type="match status" value="5"/>
</dbReference>
<protein>
    <submittedName>
        <fullName evidence="4">Type IV pilus biogenesis protein PilO</fullName>
    </submittedName>
</protein>
<evidence type="ECO:0000313" key="4">
    <source>
        <dbReference type="EMBL" id="VAW41549.1"/>
    </source>
</evidence>
<dbReference type="SMART" id="SM00191">
    <property type="entry name" value="Int_alpha"/>
    <property type="match status" value="12"/>
</dbReference>
<keyword evidence="1" id="KW-0732">Signal</keyword>
<evidence type="ECO:0000256" key="1">
    <source>
        <dbReference type="ARBA" id="ARBA00022729"/>
    </source>
</evidence>
<gene>
    <name evidence="4" type="ORF">MNBD_GAMMA01-2027</name>
</gene>
<accession>A0A3B0VXA4</accession>
<dbReference type="AlphaFoldDB" id="A0A3B0VXA4"/>
<dbReference type="EMBL" id="UOEW01000312">
    <property type="protein sequence ID" value="VAW41549.1"/>
    <property type="molecule type" value="Genomic_DNA"/>
</dbReference>
<reference evidence="4" key="1">
    <citation type="submission" date="2018-06" db="EMBL/GenBank/DDBJ databases">
        <authorList>
            <person name="Zhirakovskaya E."/>
        </authorList>
    </citation>
    <scope>NUCLEOTIDE SEQUENCE</scope>
</reference>
<keyword evidence="2" id="KW-0677">Repeat</keyword>
<proteinExistence type="predicted"/>
<feature type="non-terminal residue" evidence="4">
    <location>
        <position position="1"/>
    </location>
</feature>
<dbReference type="InterPro" id="IPR013517">
    <property type="entry name" value="FG-GAP"/>
</dbReference>
<dbReference type="PANTHER" id="PTHR36220">
    <property type="entry name" value="UNNAMED PRODUCT"/>
    <property type="match status" value="1"/>
</dbReference>
<name>A0A3B0VXA4_9ZZZZ</name>
<dbReference type="PANTHER" id="PTHR36220:SF1">
    <property type="entry name" value="GAMMA TUBULIN COMPLEX COMPONENT C-TERMINAL DOMAIN-CONTAINING PROTEIN"/>
    <property type="match status" value="1"/>
</dbReference>
<evidence type="ECO:0000256" key="2">
    <source>
        <dbReference type="ARBA" id="ARBA00022737"/>
    </source>
</evidence>
<sequence length="959" mass="99640">DDSKAVYPLTIDPSFQQQAYSKAYNAGANDWFGSSVAISGNYMVVGATGEASGDGNPFSDNASYAGAVYVFERYDDGQWGLLSIYLKASNIDANDRFGYSVAISGDTIVVGAPGEDSSATGVNNNALQNDNSESNSGAAYVFTRNGNNWIQEAYLKASNTDSTDIFGHSVAISGNRIIIGAPNEDSNATTIDGNDSDNSSNASGAAYMFVKTGNTWSQEHYLKADNTGVFDAFGIAVAISGSIIVVGASGENSNSTGVDGDGANNSALNSGAAYVFSNINTLGGVWHQTAYLKASNTGISDGFGGSVAVSGNLIAVGATGENSSSTGVNGDQADNSEASSGAVYVFRAYTFLGGGFQTAYIKSSNTQANDNFGESVAISGNLLVIGADAEDSIATGIDGDESNNSSNESGAAYVFRLNVSNIWSQISYLKSFNSETDDNFGRSVAISGDSIVVGATGEDGSGGQAGNNNVSDSGAVYVFNGIDEIWSQQRITKSFNIDAGDRFGHALAMSETTLVVGAFQEDSASAGVNGDESDNTLSNSGAVYIFTRNAQNRWIHQAYLKASNPDANDWFGYSVAISGDTIVVGARNERSNATGVDGDENNNSAFQAGAVYVFTRSNNTWSQQAYIKPSNTGAGDFFGFNVTVSGDTLVAGAVFEGSDATGVDGDDNNNLAEKSGATYVFVRDAQDNWSQESYLKASNTDASDEFGRAVSLAGDTLIVSANREDSDSSGVGAINNNNGDNTGAVYVFVRDNGVWQQEAYIKAQNPGNGDEFGRSIAISSSGFTFVVGARNEDSNSPLSPDNNSAGNSGAVYVFRKALGTWTPFGYIKAPNLDAGDWFGDWVAISEDDRIVVGASREDSSSKNVNSGEGNNFLGSAGAAYVFTSDIAGNWSLQTYLKASNSGEDDIFGSAAAIAKSSLVIGASLEDSSSMFNNDNAVDSGAVYSFDTSGSDIIFENGFE</sequence>
<organism evidence="4">
    <name type="scientific">hydrothermal vent metagenome</name>
    <dbReference type="NCBI Taxonomy" id="652676"/>
    <lineage>
        <taxon>unclassified sequences</taxon>
        <taxon>metagenomes</taxon>
        <taxon>ecological metagenomes</taxon>
    </lineage>
</organism>
<evidence type="ECO:0000256" key="3">
    <source>
        <dbReference type="ARBA" id="ARBA00023180"/>
    </source>
</evidence>
<dbReference type="Pfam" id="PF14312">
    <property type="entry name" value="FG-GAP_2"/>
    <property type="match status" value="14"/>
</dbReference>